<feature type="non-terminal residue" evidence="1">
    <location>
        <position position="45"/>
    </location>
</feature>
<keyword evidence="2" id="KW-1185">Reference proteome</keyword>
<dbReference type="EMBL" id="CAJVQB010038608">
    <property type="protein sequence ID" value="CAG8826429.1"/>
    <property type="molecule type" value="Genomic_DNA"/>
</dbReference>
<sequence length="45" mass="5361">MVEKYRDKSDNKVEVDFEEVRSGDTKWIRLGTKDIRIVMVLDSKM</sequence>
<evidence type="ECO:0000313" key="1">
    <source>
        <dbReference type="EMBL" id="CAG8826429.1"/>
    </source>
</evidence>
<gene>
    <name evidence="1" type="ORF">GMARGA_LOCUS29121</name>
</gene>
<reference evidence="1 2" key="1">
    <citation type="submission" date="2021-06" db="EMBL/GenBank/DDBJ databases">
        <authorList>
            <person name="Kallberg Y."/>
            <person name="Tangrot J."/>
            <person name="Rosling A."/>
        </authorList>
    </citation>
    <scope>NUCLEOTIDE SEQUENCE [LARGE SCALE GENOMIC DNA]</scope>
    <source>
        <strain evidence="1 2">120-4 pot B 10/14</strain>
    </source>
</reference>
<name>A0ABN7WCJ9_GIGMA</name>
<protein>
    <submittedName>
        <fullName evidence="1">36886_t:CDS:1</fullName>
    </submittedName>
</protein>
<proteinExistence type="predicted"/>
<comment type="caution">
    <text evidence="1">The sequence shown here is derived from an EMBL/GenBank/DDBJ whole genome shotgun (WGS) entry which is preliminary data.</text>
</comment>
<evidence type="ECO:0000313" key="2">
    <source>
        <dbReference type="Proteomes" id="UP000789901"/>
    </source>
</evidence>
<organism evidence="1 2">
    <name type="scientific">Gigaspora margarita</name>
    <dbReference type="NCBI Taxonomy" id="4874"/>
    <lineage>
        <taxon>Eukaryota</taxon>
        <taxon>Fungi</taxon>
        <taxon>Fungi incertae sedis</taxon>
        <taxon>Mucoromycota</taxon>
        <taxon>Glomeromycotina</taxon>
        <taxon>Glomeromycetes</taxon>
        <taxon>Diversisporales</taxon>
        <taxon>Gigasporaceae</taxon>
        <taxon>Gigaspora</taxon>
    </lineage>
</organism>
<dbReference type="Proteomes" id="UP000789901">
    <property type="component" value="Unassembled WGS sequence"/>
</dbReference>
<accession>A0ABN7WCJ9</accession>